<keyword evidence="2" id="KW-1185">Reference proteome</keyword>
<comment type="caution">
    <text evidence="1">The sequence shown here is derived from an EMBL/GenBank/DDBJ whole genome shotgun (WGS) entry which is preliminary data.</text>
</comment>
<dbReference type="Proteomes" id="UP000774570">
    <property type="component" value="Unassembled WGS sequence"/>
</dbReference>
<protein>
    <submittedName>
        <fullName evidence="1">Uncharacterized protein</fullName>
    </submittedName>
</protein>
<evidence type="ECO:0000313" key="2">
    <source>
        <dbReference type="Proteomes" id="UP000774570"/>
    </source>
</evidence>
<reference evidence="1 2" key="1">
    <citation type="submission" date="2021-07" db="EMBL/GenBank/DDBJ databases">
        <title>Actinomadura sp. PM05-2 isolated from lichen.</title>
        <authorList>
            <person name="Somphong A."/>
            <person name="Phongsopitanun W."/>
            <person name="Tanasupawat S."/>
            <person name="Peongsungnone V."/>
        </authorList>
    </citation>
    <scope>NUCLEOTIDE SEQUENCE [LARGE SCALE GENOMIC DNA]</scope>
    <source>
        <strain evidence="1 2">PM05-2</strain>
    </source>
</reference>
<gene>
    <name evidence="1" type="ORF">K1Y72_26435</name>
</gene>
<organism evidence="1 2">
    <name type="scientific">Actinomadura parmotrematis</name>
    <dbReference type="NCBI Taxonomy" id="2864039"/>
    <lineage>
        <taxon>Bacteria</taxon>
        <taxon>Bacillati</taxon>
        <taxon>Actinomycetota</taxon>
        <taxon>Actinomycetes</taxon>
        <taxon>Streptosporangiales</taxon>
        <taxon>Thermomonosporaceae</taxon>
        <taxon>Actinomadura</taxon>
    </lineage>
</organism>
<sequence length="139" mass="14688">MKGIAIAAGAVGALYVGSSVLGGLVHSIGTHRPGGSGRTGSCPAQVTPADPVNGRFDLVAAYRTSAHDVLVCRTATGRYYYHGEVTGDRNSAIDLPATRTSTGFIARNRSYTYEIRNRRIIVRHDGVVLGTYAGHPFTP</sequence>
<name>A0ABS7G058_9ACTN</name>
<accession>A0ABS7G058</accession>
<dbReference type="RefSeq" id="WP_220169178.1">
    <property type="nucleotide sequence ID" value="NZ_JAIBOA010000019.1"/>
</dbReference>
<dbReference type="EMBL" id="JAIBOA010000019">
    <property type="protein sequence ID" value="MBW8485941.1"/>
    <property type="molecule type" value="Genomic_DNA"/>
</dbReference>
<evidence type="ECO:0000313" key="1">
    <source>
        <dbReference type="EMBL" id="MBW8485941.1"/>
    </source>
</evidence>
<proteinExistence type="predicted"/>